<comment type="caution">
    <text evidence="1">The sequence shown here is derived from an EMBL/GenBank/DDBJ whole genome shotgun (WGS) entry which is preliminary data.</text>
</comment>
<reference evidence="1 2" key="1">
    <citation type="journal article" date="2023" name="Plants (Basel)">
        <title>Bridging the Gap: Combining Genomics and Transcriptomics Approaches to Understand Stylosanthes scabra, an Orphan Legume from the Brazilian Caatinga.</title>
        <authorList>
            <person name="Ferreira-Neto J.R.C."/>
            <person name="da Silva M.D."/>
            <person name="Binneck E."/>
            <person name="de Melo N.F."/>
            <person name="da Silva R.H."/>
            <person name="de Melo A.L.T.M."/>
            <person name="Pandolfi V."/>
            <person name="Bustamante F.O."/>
            <person name="Brasileiro-Vidal A.C."/>
            <person name="Benko-Iseppon A.M."/>
        </authorList>
    </citation>
    <scope>NUCLEOTIDE SEQUENCE [LARGE SCALE GENOMIC DNA]</scope>
    <source>
        <tissue evidence="1">Leaves</tissue>
    </source>
</reference>
<keyword evidence="2" id="KW-1185">Reference proteome</keyword>
<proteinExistence type="predicted"/>
<organism evidence="1 2">
    <name type="scientific">Stylosanthes scabra</name>
    <dbReference type="NCBI Taxonomy" id="79078"/>
    <lineage>
        <taxon>Eukaryota</taxon>
        <taxon>Viridiplantae</taxon>
        <taxon>Streptophyta</taxon>
        <taxon>Embryophyta</taxon>
        <taxon>Tracheophyta</taxon>
        <taxon>Spermatophyta</taxon>
        <taxon>Magnoliopsida</taxon>
        <taxon>eudicotyledons</taxon>
        <taxon>Gunneridae</taxon>
        <taxon>Pentapetalae</taxon>
        <taxon>rosids</taxon>
        <taxon>fabids</taxon>
        <taxon>Fabales</taxon>
        <taxon>Fabaceae</taxon>
        <taxon>Papilionoideae</taxon>
        <taxon>50 kb inversion clade</taxon>
        <taxon>dalbergioids sensu lato</taxon>
        <taxon>Dalbergieae</taxon>
        <taxon>Pterocarpus clade</taxon>
        <taxon>Stylosanthes</taxon>
    </lineage>
</organism>
<name>A0ABU6SI60_9FABA</name>
<sequence length="110" mass="12126">MAEGYHCLPPLRRKSCGRLKLYARKKYPSEDTPIRSQVRNATKLKITYGKFTYRTCGDDGHTTRGFSIAKRLKVEAAENVEGVSSEEGNVECATGNATIGVEDAVEINIS</sequence>
<dbReference type="EMBL" id="JASCZI010060795">
    <property type="protein sequence ID" value="MED6136059.1"/>
    <property type="molecule type" value="Genomic_DNA"/>
</dbReference>
<evidence type="ECO:0000313" key="2">
    <source>
        <dbReference type="Proteomes" id="UP001341840"/>
    </source>
</evidence>
<dbReference type="Proteomes" id="UP001341840">
    <property type="component" value="Unassembled WGS sequence"/>
</dbReference>
<evidence type="ECO:0000313" key="1">
    <source>
        <dbReference type="EMBL" id="MED6136059.1"/>
    </source>
</evidence>
<accession>A0ABU6SI60</accession>
<gene>
    <name evidence="1" type="ORF">PIB30_052420</name>
</gene>
<protein>
    <submittedName>
        <fullName evidence="1">Uncharacterized protein</fullName>
    </submittedName>
</protein>